<dbReference type="EMBL" id="JBHTLX010000023">
    <property type="protein sequence ID" value="MFD1250174.1"/>
    <property type="molecule type" value="Genomic_DNA"/>
</dbReference>
<dbReference type="GO" id="GO:0016491">
    <property type="term" value="F:oxidoreductase activity"/>
    <property type="evidence" value="ECO:0007669"/>
    <property type="project" value="UniProtKB-KW"/>
</dbReference>
<evidence type="ECO:0000256" key="1">
    <source>
        <dbReference type="ARBA" id="ARBA00001974"/>
    </source>
</evidence>
<evidence type="ECO:0000313" key="7">
    <source>
        <dbReference type="EMBL" id="MFD1250174.1"/>
    </source>
</evidence>
<dbReference type="RefSeq" id="WP_367919483.1">
    <property type="nucleotide sequence ID" value="NZ_BAABAC010000023.1"/>
</dbReference>
<protein>
    <submittedName>
        <fullName evidence="7">Acyl-CoA dehydrogenase family protein</fullName>
        <ecNumber evidence="7">1.-.-.-</ecNumber>
    </submittedName>
</protein>
<dbReference type="SUPFAM" id="SSF47203">
    <property type="entry name" value="Acyl-CoA dehydrogenase C-terminal domain-like"/>
    <property type="match status" value="1"/>
</dbReference>
<comment type="cofactor">
    <cofactor evidence="1">
        <name>FAD</name>
        <dbReference type="ChEBI" id="CHEBI:57692"/>
    </cofactor>
</comment>
<gene>
    <name evidence="7" type="ORF">ACFQ3F_20420</name>
</gene>
<dbReference type="PANTHER" id="PTHR43884">
    <property type="entry name" value="ACYL-COA DEHYDROGENASE"/>
    <property type="match status" value="1"/>
</dbReference>
<accession>A0ABW3W558</accession>
<evidence type="ECO:0000256" key="4">
    <source>
        <dbReference type="ARBA" id="ARBA00022827"/>
    </source>
</evidence>
<sequence length="370" mass="39030">MTDVQFAYDEDETALREAVRSMLVSVCTPEALSTAFAGDRSLLDRVRDALRDQLGLGGLLLDEDALAFAGVVAEELGRQVAPAPFLTSAAIAATVVSAVADQSLVDEVAAGRTLAVPVPWSSAYDDVRPVARIDADGTLTGIASHVVGVLEADGLLVPAIGADGVLELHLVAADALGVERRLVTALDMTRPLATVTLSGVASVRVGRGVVVDAALRRGLAVGTILLGSEQLGLADEVLRSTVDYLRTRRQFGRELGSFQALKHRVADLWVDLEGLRAVARYGVLAATDPLEYRASLVAAYASDVVVQLVEECLQLHGGIAMTWEHPLHYALKRAKSNQIALGPSGRHRMLLAELVGLAAADVSPREPALS</sequence>
<dbReference type="PANTHER" id="PTHR43884:SF20">
    <property type="entry name" value="ACYL-COA DEHYDROGENASE FADE28"/>
    <property type="match status" value="1"/>
</dbReference>
<comment type="caution">
    <text evidence="7">The sequence shown here is derived from an EMBL/GenBank/DDBJ whole genome shotgun (WGS) entry which is preliminary data.</text>
</comment>
<reference evidence="8" key="1">
    <citation type="journal article" date="2019" name="Int. J. Syst. Evol. Microbiol.">
        <title>The Global Catalogue of Microorganisms (GCM) 10K type strain sequencing project: providing services to taxonomists for standard genome sequencing and annotation.</title>
        <authorList>
            <consortium name="The Broad Institute Genomics Platform"/>
            <consortium name="The Broad Institute Genome Sequencing Center for Infectious Disease"/>
            <person name="Wu L."/>
            <person name="Ma J."/>
        </authorList>
    </citation>
    <scope>NUCLEOTIDE SEQUENCE [LARGE SCALE GENOMIC DNA]</scope>
    <source>
        <strain evidence="8">CCUG 52478</strain>
    </source>
</reference>
<keyword evidence="3" id="KW-0285">Flavoprotein</keyword>
<dbReference type="InterPro" id="IPR009075">
    <property type="entry name" value="AcylCo_DH/oxidase_C"/>
</dbReference>
<evidence type="ECO:0000256" key="2">
    <source>
        <dbReference type="ARBA" id="ARBA00009347"/>
    </source>
</evidence>
<dbReference type="InterPro" id="IPR009100">
    <property type="entry name" value="AcylCoA_DH/oxidase_NM_dom_sf"/>
</dbReference>
<evidence type="ECO:0000256" key="3">
    <source>
        <dbReference type="ARBA" id="ARBA00022630"/>
    </source>
</evidence>
<name>A0ABW3W558_9ACTN</name>
<keyword evidence="4" id="KW-0274">FAD</keyword>
<dbReference type="Gene3D" id="1.20.140.10">
    <property type="entry name" value="Butyryl-CoA Dehydrogenase, subunit A, domain 3"/>
    <property type="match status" value="1"/>
</dbReference>
<dbReference type="Pfam" id="PF00441">
    <property type="entry name" value="Acyl-CoA_dh_1"/>
    <property type="match status" value="1"/>
</dbReference>
<evidence type="ECO:0000256" key="5">
    <source>
        <dbReference type="ARBA" id="ARBA00023002"/>
    </source>
</evidence>
<keyword evidence="5 7" id="KW-0560">Oxidoreductase</keyword>
<dbReference type="SUPFAM" id="SSF56645">
    <property type="entry name" value="Acyl-CoA dehydrogenase NM domain-like"/>
    <property type="match status" value="1"/>
</dbReference>
<comment type="similarity">
    <text evidence="2">Belongs to the acyl-CoA dehydrogenase family.</text>
</comment>
<dbReference type="EC" id="1.-.-.-" evidence="7"/>
<dbReference type="Gene3D" id="1.10.540.10">
    <property type="entry name" value="Acyl-CoA dehydrogenase/oxidase, N-terminal domain"/>
    <property type="match status" value="1"/>
</dbReference>
<dbReference type="InterPro" id="IPR036250">
    <property type="entry name" value="AcylCo_DH-like_C"/>
</dbReference>
<dbReference type="InterPro" id="IPR037069">
    <property type="entry name" value="AcylCoA_DH/ox_N_sf"/>
</dbReference>
<feature type="domain" description="Acyl-CoA dehydrogenase/oxidase C-terminal" evidence="6">
    <location>
        <begin position="217"/>
        <end position="353"/>
    </location>
</feature>
<proteinExistence type="inferred from homology"/>
<organism evidence="7 8">
    <name type="scientific">Nocardioides ginsengisoli</name>
    <dbReference type="NCBI Taxonomy" id="363868"/>
    <lineage>
        <taxon>Bacteria</taxon>
        <taxon>Bacillati</taxon>
        <taxon>Actinomycetota</taxon>
        <taxon>Actinomycetes</taxon>
        <taxon>Propionibacteriales</taxon>
        <taxon>Nocardioidaceae</taxon>
        <taxon>Nocardioides</taxon>
    </lineage>
</organism>
<keyword evidence="8" id="KW-1185">Reference proteome</keyword>
<evidence type="ECO:0000313" key="8">
    <source>
        <dbReference type="Proteomes" id="UP001597229"/>
    </source>
</evidence>
<dbReference type="Proteomes" id="UP001597229">
    <property type="component" value="Unassembled WGS sequence"/>
</dbReference>
<evidence type="ECO:0000259" key="6">
    <source>
        <dbReference type="Pfam" id="PF00441"/>
    </source>
</evidence>